<keyword evidence="2" id="KW-0732">Signal</keyword>
<sequence>MLLRAACVLAVAAPLAAAAAEHTLTMEGMKIQPASLVVQRGDKVTWVNKDVVPHTATAKGVFDSGQIANGAKWTWTATKAGDFPYVCTYHPGMKAQLTVK</sequence>
<evidence type="ECO:0000259" key="3">
    <source>
        <dbReference type="Pfam" id="PF13473"/>
    </source>
</evidence>
<dbReference type="InterPro" id="IPR028096">
    <property type="entry name" value="EfeO_Cupredoxin"/>
</dbReference>
<dbReference type="Proteomes" id="UP000617041">
    <property type="component" value="Unassembled WGS sequence"/>
</dbReference>
<dbReference type="Pfam" id="PF13473">
    <property type="entry name" value="Cupredoxin_1"/>
    <property type="match status" value="1"/>
</dbReference>
<dbReference type="SUPFAM" id="SSF49503">
    <property type="entry name" value="Cupredoxins"/>
    <property type="match status" value="1"/>
</dbReference>
<comment type="subcellular location">
    <subcellularLocation>
        <location evidence="1">Periplasm</location>
    </subcellularLocation>
</comment>
<dbReference type="CDD" id="cd13921">
    <property type="entry name" value="Amicyanin"/>
    <property type="match status" value="1"/>
</dbReference>
<evidence type="ECO:0000313" key="5">
    <source>
        <dbReference type="Proteomes" id="UP000617041"/>
    </source>
</evidence>
<dbReference type="GO" id="GO:0042597">
    <property type="term" value="C:periplasmic space"/>
    <property type="evidence" value="ECO:0007669"/>
    <property type="project" value="UniProtKB-SubCell"/>
</dbReference>
<accession>A0A934Q253</accession>
<evidence type="ECO:0000256" key="2">
    <source>
        <dbReference type="SAM" id="SignalP"/>
    </source>
</evidence>
<dbReference type="RefSeq" id="WP_200787817.1">
    <property type="nucleotide sequence ID" value="NZ_JAEDAO010000001.1"/>
</dbReference>
<name>A0A934Q253_9BURK</name>
<dbReference type="InterPro" id="IPR035668">
    <property type="entry name" value="Amicyanin"/>
</dbReference>
<dbReference type="EMBL" id="JAEDAO010000001">
    <property type="protein sequence ID" value="MBK0392909.1"/>
    <property type="molecule type" value="Genomic_DNA"/>
</dbReference>
<gene>
    <name evidence="4" type="ORF">I8E28_09915</name>
</gene>
<feature type="signal peptide" evidence="2">
    <location>
        <begin position="1"/>
        <end position="19"/>
    </location>
</feature>
<dbReference type="InterPro" id="IPR052721">
    <property type="entry name" value="ET_Amicyanin"/>
</dbReference>
<reference evidence="4" key="1">
    <citation type="submission" date="2020-12" db="EMBL/GenBank/DDBJ databases">
        <title>Ramlibacter sp. nov., isolated from a freshwater alga, Cryptomonas.</title>
        <authorList>
            <person name="Kim H.M."/>
            <person name="Jeon C.O."/>
        </authorList>
    </citation>
    <scope>NUCLEOTIDE SEQUENCE</scope>
    <source>
        <strain evidence="4">CrO1</strain>
    </source>
</reference>
<evidence type="ECO:0000256" key="1">
    <source>
        <dbReference type="ARBA" id="ARBA00004418"/>
    </source>
</evidence>
<comment type="caution">
    <text evidence="4">The sequence shown here is derived from an EMBL/GenBank/DDBJ whole genome shotgun (WGS) entry which is preliminary data.</text>
</comment>
<dbReference type="PANTHER" id="PTHR36507">
    <property type="entry name" value="BLL1555 PROTEIN"/>
    <property type="match status" value="1"/>
</dbReference>
<dbReference type="AlphaFoldDB" id="A0A934Q253"/>
<dbReference type="Gene3D" id="2.60.40.420">
    <property type="entry name" value="Cupredoxins - blue copper proteins"/>
    <property type="match status" value="1"/>
</dbReference>
<organism evidence="4 5">
    <name type="scientific">Ramlibacter algicola</name>
    <dbReference type="NCBI Taxonomy" id="2795217"/>
    <lineage>
        <taxon>Bacteria</taxon>
        <taxon>Pseudomonadati</taxon>
        <taxon>Pseudomonadota</taxon>
        <taxon>Betaproteobacteria</taxon>
        <taxon>Burkholderiales</taxon>
        <taxon>Comamonadaceae</taxon>
        <taxon>Ramlibacter</taxon>
    </lineage>
</organism>
<feature type="domain" description="EfeO-type cupredoxin-like" evidence="3">
    <location>
        <begin position="6"/>
        <end position="99"/>
    </location>
</feature>
<protein>
    <submittedName>
        <fullName evidence="4">Cupredoxin family copper-binding protein</fullName>
    </submittedName>
</protein>
<evidence type="ECO:0000313" key="4">
    <source>
        <dbReference type="EMBL" id="MBK0392909.1"/>
    </source>
</evidence>
<feature type="chain" id="PRO_5037004406" evidence="2">
    <location>
        <begin position="20"/>
        <end position="100"/>
    </location>
</feature>
<dbReference type="InterPro" id="IPR008972">
    <property type="entry name" value="Cupredoxin"/>
</dbReference>
<dbReference type="PANTHER" id="PTHR36507:SF1">
    <property type="entry name" value="BLL1555 PROTEIN"/>
    <property type="match status" value="1"/>
</dbReference>
<proteinExistence type="predicted"/>
<keyword evidence="5" id="KW-1185">Reference proteome</keyword>